<gene>
    <name evidence="6" type="ORF">A2936_00015</name>
</gene>
<dbReference type="Pfam" id="PF02875">
    <property type="entry name" value="Mur_ligase_C"/>
    <property type="match status" value="1"/>
</dbReference>
<dbReference type="Proteomes" id="UP000176846">
    <property type="component" value="Unassembled WGS sequence"/>
</dbReference>
<dbReference type="Pfam" id="PF08245">
    <property type="entry name" value="Mur_ligase_M"/>
    <property type="match status" value="1"/>
</dbReference>
<dbReference type="GO" id="GO:0016881">
    <property type="term" value="F:acid-amino acid ligase activity"/>
    <property type="evidence" value="ECO:0007669"/>
    <property type="project" value="InterPro"/>
</dbReference>
<proteinExistence type="predicted"/>
<evidence type="ECO:0000313" key="6">
    <source>
        <dbReference type="EMBL" id="OGL81454.1"/>
    </source>
</evidence>
<dbReference type="Gene3D" id="3.40.1190.10">
    <property type="entry name" value="Mur-like, catalytic domain"/>
    <property type="match status" value="1"/>
</dbReference>
<dbReference type="PANTHER" id="PTHR43024">
    <property type="entry name" value="UDP-N-ACETYLMURAMOYL-TRIPEPTIDE--D-ALANYL-D-ALANINE LIGASE"/>
    <property type="match status" value="1"/>
</dbReference>
<evidence type="ECO:0000256" key="3">
    <source>
        <dbReference type="ARBA" id="ARBA00022840"/>
    </source>
</evidence>
<keyword evidence="2" id="KW-0547">Nucleotide-binding</keyword>
<evidence type="ECO:0000259" key="5">
    <source>
        <dbReference type="Pfam" id="PF08245"/>
    </source>
</evidence>
<accession>A0A1F7UUP0</accession>
<dbReference type="InterPro" id="IPR013221">
    <property type="entry name" value="Mur_ligase_cen"/>
</dbReference>
<sequence length="438" mass="47500">MNDGNIMMTKIFARILLFFSRLIVRRYRPKIIGITGSVGKTSTKGAICAVLSSRFRVRQSIKSYNNEIGVPLTIIGSESANRSIVGWLGIIFKAIRLILWKDPAYPEMLVLEMGADQPGDIAYLTRMAPCDVGVLTAIAPAHLEKFETIENIATEKRVIIKHLRPGAVAILNGDNALVAKTPVPSGVIVFTYGFGDSVDVRGSDMMISRDSESSGLPVRGVSFKISYSGSSVPTLLSGVIGRPAALSALAATAMGLHFGLNLVDITRALQNIKTPPGRLRLIKGINNTLIIDDSYNSSPAAALMAIETFTEIHLPLGAKRYAVLGDMLELGSYSEAGHEEVGRRVAEGGVDVLVTVGERARTICRAARLVGFDSGSMFCFAEAMEAVRFLEEHIGPGDAMLIKGSQAMRMERIVKELMAEPERARELLVRQGPEWQKI</sequence>
<feature type="domain" description="Mur ligase central" evidence="5">
    <location>
        <begin position="106"/>
        <end position="253"/>
    </location>
</feature>
<evidence type="ECO:0000256" key="2">
    <source>
        <dbReference type="ARBA" id="ARBA00022741"/>
    </source>
</evidence>
<dbReference type="PANTHER" id="PTHR43024:SF1">
    <property type="entry name" value="UDP-N-ACETYLMURAMOYL-TRIPEPTIDE--D-ALANYL-D-ALANINE LIGASE"/>
    <property type="match status" value="1"/>
</dbReference>
<evidence type="ECO:0008006" key="8">
    <source>
        <dbReference type="Google" id="ProtNLM"/>
    </source>
</evidence>
<dbReference type="InterPro" id="IPR036615">
    <property type="entry name" value="Mur_ligase_C_dom_sf"/>
</dbReference>
<dbReference type="InterPro" id="IPR004101">
    <property type="entry name" value="Mur_ligase_C"/>
</dbReference>
<protein>
    <recommendedName>
        <fullName evidence="8">UDP-N-acetylmuramoyl-tripeptide--D-alanyl-D-alanine ligase</fullName>
    </recommendedName>
</protein>
<dbReference type="Gene3D" id="3.90.190.20">
    <property type="entry name" value="Mur ligase, C-terminal domain"/>
    <property type="match status" value="1"/>
</dbReference>
<keyword evidence="3" id="KW-0067">ATP-binding</keyword>
<dbReference type="EMBL" id="MGEK01000028">
    <property type="protein sequence ID" value="OGL81454.1"/>
    <property type="molecule type" value="Genomic_DNA"/>
</dbReference>
<comment type="caution">
    <text evidence="6">The sequence shown here is derived from an EMBL/GenBank/DDBJ whole genome shotgun (WGS) entry which is preliminary data.</text>
</comment>
<name>A0A1F7UUP0_9BACT</name>
<dbReference type="InterPro" id="IPR036565">
    <property type="entry name" value="Mur-like_cat_sf"/>
</dbReference>
<evidence type="ECO:0000259" key="4">
    <source>
        <dbReference type="Pfam" id="PF02875"/>
    </source>
</evidence>
<reference evidence="6 7" key="1">
    <citation type="journal article" date="2016" name="Nat. Commun.">
        <title>Thousands of microbial genomes shed light on interconnected biogeochemical processes in an aquifer system.</title>
        <authorList>
            <person name="Anantharaman K."/>
            <person name="Brown C.T."/>
            <person name="Hug L.A."/>
            <person name="Sharon I."/>
            <person name="Castelle C.J."/>
            <person name="Probst A.J."/>
            <person name="Thomas B.C."/>
            <person name="Singh A."/>
            <person name="Wilkins M.J."/>
            <person name="Karaoz U."/>
            <person name="Brodie E.L."/>
            <person name="Williams K.H."/>
            <person name="Hubbard S.S."/>
            <person name="Banfield J.F."/>
        </authorList>
    </citation>
    <scope>NUCLEOTIDE SEQUENCE [LARGE SCALE GENOMIC DNA]</scope>
</reference>
<feature type="domain" description="Mur ligase C-terminal" evidence="4">
    <location>
        <begin position="277"/>
        <end position="405"/>
    </location>
</feature>
<evidence type="ECO:0000313" key="7">
    <source>
        <dbReference type="Proteomes" id="UP000176846"/>
    </source>
</evidence>
<dbReference type="AlphaFoldDB" id="A0A1F7UUP0"/>
<evidence type="ECO:0000256" key="1">
    <source>
        <dbReference type="ARBA" id="ARBA00022598"/>
    </source>
</evidence>
<organism evidence="6 7">
    <name type="scientific">Candidatus Uhrbacteria bacterium RIFCSPLOWO2_01_FULL_47_25</name>
    <dbReference type="NCBI Taxonomy" id="1802402"/>
    <lineage>
        <taxon>Bacteria</taxon>
        <taxon>Candidatus Uhriibacteriota</taxon>
    </lineage>
</organism>
<keyword evidence="1" id="KW-0436">Ligase</keyword>
<dbReference type="InterPro" id="IPR051046">
    <property type="entry name" value="MurCDEF_CellWall_CoF430Synth"/>
</dbReference>
<dbReference type="SUPFAM" id="SSF53244">
    <property type="entry name" value="MurD-like peptide ligases, peptide-binding domain"/>
    <property type="match status" value="1"/>
</dbReference>
<dbReference type="GO" id="GO:0005524">
    <property type="term" value="F:ATP binding"/>
    <property type="evidence" value="ECO:0007669"/>
    <property type="project" value="UniProtKB-KW"/>
</dbReference>
<dbReference type="SUPFAM" id="SSF53623">
    <property type="entry name" value="MurD-like peptide ligases, catalytic domain"/>
    <property type="match status" value="1"/>
</dbReference>